<keyword evidence="2" id="KW-1133">Transmembrane helix</keyword>
<comment type="caution">
    <text evidence="4">The sequence shown here is derived from an EMBL/GenBank/DDBJ whole genome shotgun (WGS) entry which is preliminary data.</text>
</comment>
<evidence type="ECO:0000259" key="3">
    <source>
        <dbReference type="PROSITE" id="PS51724"/>
    </source>
</evidence>
<proteinExistence type="predicted"/>
<keyword evidence="5" id="KW-1185">Reference proteome</keyword>
<organism evidence="4 5">
    <name type="scientific">Neobacillus kokaensis</name>
    <dbReference type="NCBI Taxonomy" id="2759023"/>
    <lineage>
        <taxon>Bacteria</taxon>
        <taxon>Bacillati</taxon>
        <taxon>Bacillota</taxon>
        <taxon>Bacilli</taxon>
        <taxon>Bacillales</taxon>
        <taxon>Bacillaceae</taxon>
        <taxon>Neobacillus</taxon>
    </lineage>
</organism>
<accession>A0ABQ3N0U7</accession>
<keyword evidence="2" id="KW-0472">Membrane</keyword>
<feature type="domain" description="SPOR" evidence="3">
    <location>
        <begin position="177"/>
        <end position="256"/>
    </location>
</feature>
<dbReference type="Gene3D" id="3.30.70.1070">
    <property type="entry name" value="Sporulation related repeat"/>
    <property type="match status" value="1"/>
</dbReference>
<dbReference type="InterPro" id="IPR036680">
    <property type="entry name" value="SPOR-like_sf"/>
</dbReference>
<name>A0ABQ3N0U7_9BACI</name>
<reference evidence="4 5" key="1">
    <citation type="journal article" date="2022" name="Int. J. Syst. Evol. Microbiol.">
        <title>Neobacillus kokaensis sp. nov., isolated from soil.</title>
        <authorList>
            <person name="Yuki K."/>
            <person name="Matsubara H."/>
            <person name="Yamaguchi S."/>
        </authorList>
    </citation>
    <scope>NUCLEOTIDE SEQUENCE [LARGE SCALE GENOMIC DNA]</scope>
    <source>
        <strain evidence="4 5">LOB 377</strain>
    </source>
</reference>
<evidence type="ECO:0000256" key="1">
    <source>
        <dbReference type="SAM" id="MobiDB-lite"/>
    </source>
</evidence>
<dbReference type="EMBL" id="BNDS01000002">
    <property type="protein sequence ID" value="GHH97182.1"/>
    <property type="molecule type" value="Genomic_DNA"/>
</dbReference>
<feature type="region of interest" description="Disordered" evidence="1">
    <location>
        <begin position="1"/>
        <end position="21"/>
    </location>
</feature>
<dbReference type="PROSITE" id="PS51724">
    <property type="entry name" value="SPOR"/>
    <property type="match status" value="1"/>
</dbReference>
<protein>
    <recommendedName>
        <fullName evidence="3">SPOR domain-containing protein</fullName>
    </recommendedName>
</protein>
<evidence type="ECO:0000313" key="4">
    <source>
        <dbReference type="EMBL" id="GHH97182.1"/>
    </source>
</evidence>
<evidence type="ECO:0000313" key="5">
    <source>
        <dbReference type="Proteomes" id="UP000637074"/>
    </source>
</evidence>
<gene>
    <name evidence="4" type="ORF">AM1BK_07250</name>
</gene>
<evidence type="ECO:0000256" key="2">
    <source>
        <dbReference type="SAM" id="Phobius"/>
    </source>
</evidence>
<dbReference type="RefSeq" id="WP_191269758.1">
    <property type="nucleotide sequence ID" value="NZ_BNDS01000002.1"/>
</dbReference>
<keyword evidence="2" id="KW-0812">Transmembrane</keyword>
<dbReference type="InterPro" id="IPR007730">
    <property type="entry name" value="SPOR-like_dom"/>
</dbReference>
<dbReference type="SUPFAM" id="SSF110997">
    <property type="entry name" value="Sporulation related repeat"/>
    <property type="match status" value="1"/>
</dbReference>
<sequence length="361" mass="39353">MDRPKKGNTITIKINGDNRTYQEELHKAETEENTVQNPPIVELHPEQIEEEAMLETAAAQENEDESFDWIIPDSLENEVEEMKAPSSKGKGKGPHKTTGKKTVSFSSYYKKKNGKPVSSILITAVFAVLIGTTIGVFMLKLLNGTPAEKVVTDPVTIEEPKTDNPKQSMVNTASAEINQQTAFVIQGGVFGSKDGAAEISDKLASIGVPSEIIEIDNNFYLFLGVADSIESAKSLGAQYKQNGVEDVFAKPLLIDEKTISGLSSNEKNFLEAVPTIYETLSLVTSSALLTNELPAEGASSLAVIEKQLNDSGIKNKKVTSLKTALQGAQEKVRNFEASKDPKSLTEAQQHLLNFLAVYYWL</sequence>
<feature type="transmembrane region" description="Helical" evidence="2">
    <location>
        <begin position="120"/>
        <end position="142"/>
    </location>
</feature>
<dbReference type="Proteomes" id="UP000637074">
    <property type="component" value="Unassembled WGS sequence"/>
</dbReference>